<evidence type="ECO:0000313" key="5">
    <source>
        <dbReference type="EnsemblMetazoa" id="XP_022643359"/>
    </source>
</evidence>
<sequence>MHLSVISNPTSPPDQLSSELEPMSLSEDEDLANNNECSTADTAAEHSSISGSSSTTDSDLSSNVNFGFYQNGNLNDLSSGDTEETEELIRKAAQALLDRTPLRARQLAPSRSLHSIRNHIQPQPLPPTDYSRQAAEVRPPRKSRVQRPTSFPCRRKPIRLGCMTPICTDDQSFSARKTRLMAEARLALAQAPEVARRELSRQRELRALQRRSAVASLLLPPGARRFTRPVLSKMSVAKLQLILSDLQSQVERLNEELVKSLLQRDELNMERDGKLVDIEDLDRIEPDCNTSLLSTLVTTM</sequence>
<dbReference type="Proteomes" id="UP000594260">
    <property type="component" value="Unplaced"/>
</dbReference>
<keyword evidence="1 2" id="KW-0175">Coiled coil</keyword>
<dbReference type="CTD" id="29970"/>
<proteinExistence type="predicted"/>
<feature type="domain" description="Schwannomin interacting protein 1 C-terminal" evidence="4">
    <location>
        <begin position="166"/>
        <end position="283"/>
    </location>
</feature>
<dbReference type="RefSeq" id="XP_022643359.1">
    <property type="nucleotide sequence ID" value="XM_022787624.1"/>
</dbReference>
<feature type="compositionally biased region" description="Polar residues" evidence="3">
    <location>
        <begin position="1"/>
        <end position="15"/>
    </location>
</feature>
<dbReference type="PANTHER" id="PTHR13103">
    <property type="entry name" value="SCHWANNOMIN INTERACTING PROTEIN 1"/>
    <property type="match status" value="1"/>
</dbReference>
<feature type="region of interest" description="Disordered" evidence="3">
    <location>
        <begin position="106"/>
        <end position="149"/>
    </location>
</feature>
<dbReference type="GeneID" id="111242798"/>
<evidence type="ECO:0000313" key="6">
    <source>
        <dbReference type="Proteomes" id="UP000594260"/>
    </source>
</evidence>
<evidence type="ECO:0000256" key="2">
    <source>
        <dbReference type="SAM" id="Coils"/>
    </source>
</evidence>
<dbReference type="InterPro" id="IPR039045">
    <property type="entry name" value="SCHIP_1"/>
</dbReference>
<keyword evidence="6" id="KW-1185">Reference proteome</keyword>
<dbReference type="GO" id="GO:0030054">
    <property type="term" value="C:cell junction"/>
    <property type="evidence" value="ECO:0007669"/>
    <property type="project" value="TreeGrafter"/>
</dbReference>
<feature type="region of interest" description="Disordered" evidence="3">
    <location>
        <begin position="1"/>
        <end position="59"/>
    </location>
</feature>
<dbReference type="GO" id="GO:0035332">
    <property type="term" value="P:positive regulation of hippo signaling"/>
    <property type="evidence" value="ECO:0007669"/>
    <property type="project" value="TreeGrafter"/>
</dbReference>
<dbReference type="PANTHER" id="PTHR13103:SF2">
    <property type="entry name" value="IQCJ-SCHIP1 READTHROUGH TRANSCRIPT PROTEIN-RELATED"/>
    <property type="match status" value="1"/>
</dbReference>
<protein>
    <recommendedName>
        <fullName evidence="4">Schwannomin interacting protein 1 C-terminal domain-containing protein</fullName>
    </recommendedName>
</protein>
<evidence type="ECO:0000259" key="4">
    <source>
        <dbReference type="Pfam" id="PF10148"/>
    </source>
</evidence>
<dbReference type="Pfam" id="PF10148">
    <property type="entry name" value="SCHIP-1_C"/>
    <property type="match status" value="1"/>
</dbReference>
<dbReference type="EnsemblMetazoa" id="XM_022787624">
    <property type="protein sequence ID" value="XP_022643359"/>
    <property type="gene ID" value="LOC111242798"/>
</dbReference>
<dbReference type="AlphaFoldDB" id="A0A7M7IYQ0"/>
<name>A0A7M7IYQ0_VARDE</name>
<dbReference type="GO" id="GO:0005886">
    <property type="term" value="C:plasma membrane"/>
    <property type="evidence" value="ECO:0007669"/>
    <property type="project" value="TreeGrafter"/>
</dbReference>
<reference evidence="5" key="1">
    <citation type="submission" date="2021-01" db="UniProtKB">
        <authorList>
            <consortium name="EnsemblMetazoa"/>
        </authorList>
    </citation>
    <scope>IDENTIFICATION</scope>
</reference>
<evidence type="ECO:0000256" key="1">
    <source>
        <dbReference type="ARBA" id="ARBA00023054"/>
    </source>
</evidence>
<evidence type="ECO:0000256" key="3">
    <source>
        <dbReference type="SAM" id="MobiDB-lite"/>
    </source>
</evidence>
<organism evidence="5 6">
    <name type="scientific">Varroa destructor</name>
    <name type="common">Honeybee mite</name>
    <dbReference type="NCBI Taxonomy" id="109461"/>
    <lineage>
        <taxon>Eukaryota</taxon>
        <taxon>Metazoa</taxon>
        <taxon>Ecdysozoa</taxon>
        <taxon>Arthropoda</taxon>
        <taxon>Chelicerata</taxon>
        <taxon>Arachnida</taxon>
        <taxon>Acari</taxon>
        <taxon>Parasitiformes</taxon>
        <taxon>Mesostigmata</taxon>
        <taxon>Gamasina</taxon>
        <taxon>Dermanyssoidea</taxon>
        <taxon>Varroidae</taxon>
        <taxon>Varroa</taxon>
    </lineage>
</organism>
<dbReference type="InterPro" id="IPR015649">
    <property type="entry name" value="SCHIP_1_C"/>
</dbReference>
<feature type="coiled-coil region" evidence="2">
    <location>
        <begin position="236"/>
        <end position="270"/>
    </location>
</feature>
<accession>A0A7M7IYQ0</accession>
<feature type="compositionally biased region" description="Low complexity" evidence="3">
    <location>
        <begin position="16"/>
        <end position="25"/>
    </location>
</feature>
<feature type="compositionally biased region" description="Polar residues" evidence="3">
    <location>
        <begin position="112"/>
        <end position="121"/>
    </location>
</feature>
<feature type="compositionally biased region" description="Polar residues" evidence="3">
    <location>
        <begin position="32"/>
        <end position="41"/>
    </location>
</feature>
<feature type="compositionally biased region" description="Low complexity" evidence="3">
    <location>
        <begin position="47"/>
        <end position="59"/>
    </location>
</feature>